<sequence>MKRCTSCKKGVLKPVVIEQLFRAHTCSSCGGNWILVEDYLTWKRKNPEYQFSDNIAVLNEIVAEDTKKAILCPVTGMIMQKLKITAASEHRLDYSPTVGGIWLDKGEWELLRAEGLAASLNSLVTHEWQKKVRDTRAQETFSEVYRSRFGEELYDKVKEIREWLHSQEKKADILAYLTAEDPYSAER</sequence>
<keyword evidence="3" id="KW-1185">Reference proteome</keyword>
<evidence type="ECO:0000259" key="1">
    <source>
        <dbReference type="Pfam" id="PF13453"/>
    </source>
</evidence>
<reference evidence="2" key="1">
    <citation type="submission" date="2022-02" db="EMBL/GenBank/DDBJ databases">
        <title>Coral-associated bacteria.</title>
        <authorList>
            <person name="Tang K."/>
            <person name="Wang X."/>
        </authorList>
    </citation>
    <scope>NUCLEOTIDE SEQUENCE</scope>
    <source>
        <strain evidence="2">SCSIO 43006</strain>
    </source>
</reference>
<feature type="domain" description="Transcription factor zinc-finger" evidence="1">
    <location>
        <begin position="3"/>
        <end position="44"/>
    </location>
</feature>
<proteinExistence type="predicted"/>
<evidence type="ECO:0000313" key="2">
    <source>
        <dbReference type="EMBL" id="USD21667.1"/>
    </source>
</evidence>
<accession>A0ABY4VBL4</accession>
<evidence type="ECO:0000313" key="3">
    <source>
        <dbReference type="Proteomes" id="UP001055658"/>
    </source>
</evidence>
<gene>
    <name evidence="2" type="ORF">MJO52_00565</name>
</gene>
<organism evidence="2 3">
    <name type="scientific">Microbulbifer variabilis</name>
    <dbReference type="NCBI Taxonomy" id="266805"/>
    <lineage>
        <taxon>Bacteria</taxon>
        <taxon>Pseudomonadati</taxon>
        <taxon>Pseudomonadota</taxon>
        <taxon>Gammaproteobacteria</taxon>
        <taxon>Cellvibrionales</taxon>
        <taxon>Microbulbiferaceae</taxon>
        <taxon>Microbulbifer</taxon>
    </lineage>
</organism>
<dbReference type="Pfam" id="PF13453">
    <property type="entry name" value="Zn_ribbon_TFIIB"/>
    <property type="match status" value="1"/>
</dbReference>
<dbReference type="Proteomes" id="UP001055658">
    <property type="component" value="Chromosome"/>
</dbReference>
<name>A0ABY4VBL4_9GAMM</name>
<dbReference type="EMBL" id="CP092418">
    <property type="protein sequence ID" value="USD21667.1"/>
    <property type="molecule type" value="Genomic_DNA"/>
</dbReference>
<dbReference type="RefSeq" id="WP_252084071.1">
    <property type="nucleotide sequence ID" value="NZ_CP092418.1"/>
</dbReference>
<dbReference type="InterPro" id="IPR027392">
    <property type="entry name" value="TF_Znf"/>
</dbReference>
<protein>
    <recommendedName>
        <fullName evidence="1">Transcription factor zinc-finger domain-containing protein</fullName>
    </recommendedName>
</protein>